<dbReference type="InterPro" id="IPR003327">
    <property type="entry name" value="Myc-LZ"/>
</dbReference>
<dbReference type="GO" id="GO:0003700">
    <property type="term" value="F:DNA-binding transcription factor activity"/>
    <property type="evidence" value="ECO:0007669"/>
    <property type="project" value="InterPro"/>
</dbReference>
<keyword evidence="8" id="KW-1185">Reference proteome</keyword>
<dbReference type="Pfam" id="PF00010">
    <property type="entry name" value="HLH"/>
    <property type="match status" value="1"/>
</dbReference>
<dbReference type="InterPro" id="IPR012682">
    <property type="entry name" value="Tscrpt_reg_Myc_N"/>
</dbReference>
<evidence type="ECO:0000313" key="8">
    <source>
        <dbReference type="Proteomes" id="UP000574191"/>
    </source>
</evidence>
<feature type="non-terminal residue" evidence="7">
    <location>
        <position position="458"/>
    </location>
</feature>
<feature type="coiled-coil region" evidence="4">
    <location>
        <begin position="429"/>
        <end position="456"/>
    </location>
</feature>
<dbReference type="AlphaFoldDB" id="A0A7L2QHK5"/>
<keyword evidence="3" id="KW-0010">Activator</keyword>
<dbReference type="SUPFAM" id="SSF47459">
    <property type="entry name" value="HLH, helix-loop-helix DNA-binding domain"/>
    <property type="match status" value="1"/>
</dbReference>
<dbReference type="CDD" id="cd11458">
    <property type="entry name" value="bHLHzip_c-Myc"/>
    <property type="match status" value="1"/>
</dbReference>
<evidence type="ECO:0000256" key="5">
    <source>
        <dbReference type="SAM" id="MobiDB-lite"/>
    </source>
</evidence>
<dbReference type="InterPro" id="IPR011598">
    <property type="entry name" value="bHLH_dom"/>
</dbReference>
<accession>A0A7L2QHK5</accession>
<evidence type="ECO:0000256" key="1">
    <source>
        <dbReference type="ARBA" id="ARBA00022553"/>
    </source>
</evidence>
<evidence type="ECO:0000256" key="4">
    <source>
        <dbReference type="SAM" id="Coils"/>
    </source>
</evidence>
<feature type="compositionally biased region" description="Low complexity" evidence="5">
    <location>
        <begin position="289"/>
        <end position="301"/>
    </location>
</feature>
<dbReference type="FunFam" id="4.10.280.10:FF:000019">
    <property type="entry name" value="Myc proto-oncogene protein"/>
    <property type="match status" value="1"/>
</dbReference>
<dbReference type="GO" id="GO:0046983">
    <property type="term" value="F:protein dimerization activity"/>
    <property type="evidence" value="ECO:0007669"/>
    <property type="project" value="InterPro"/>
</dbReference>
<sequence length="458" mass="50780">MPLSAGFSSKNYDYDYDSVQPYFYFEEEEENFYLAAQQRGSELQPPAPSEDIWKKFELLPTPPLSPSRRSSLAAGSCFPSTADQLEIVTELLGGDMVNQSFICDPDDETVKSIIIQDCMWSGFSAAAKLEKVVSEKLASYQAARREGGPAARPGPPPAAPPAPPPGLAASPAASASLYLHDLGAAAADCIDPSVVFPYPLSERAPRAAPPGASPASLLGVDTPPTTSSDSGKALGESCVQYHEIYLRRVCHWVPHCATQSSLPFTYSSLEKEEQEEDEEIDVVTLAEATEYESSTESSSTETSEEHSKPHQSPLVLKRCHVNIHQHNYAAPPSTKVEYPAAKRLRLDSGRVLKQISNNRKCSSPRTSDSEENDKRRTHNVLERQRRNELKLSFFALRDEIPEVANNEKAPKVVILKKATEYVLSIQSEEHRLIAEKEQLRRRREQLKHKLEQLRNCCA</sequence>
<feature type="non-terminal residue" evidence="7">
    <location>
        <position position="1"/>
    </location>
</feature>
<dbReference type="Pfam" id="PF01056">
    <property type="entry name" value="Myc_N"/>
    <property type="match status" value="1"/>
</dbReference>
<dbReference type="InterPro" id="IPR050433">
    <property type="entry name" value="Myc_transcription_factors"/>
</dbReference>
<dbReference type="SMART" id="SM00353">
    <property type="entry name" value="HLH"/>
    <property type="match status" value="1"/>
</dbReference>
<dbReference type="InterPro" id="IPR002418">
    <property type="entry name" value="Tscrpt_reg_Myc"/>
</dbReference>
<dbReference type="OrthoDB" id="5964374at2759"/>
<protein>
    <submittedName>
        <fullName evidence="7">MYC protein</fullName>
    </submittedName>
</protein>
<dbReference type="EMBL" id="VYZP01077572">
    <property type="protein sequence ID" value="NXR96338.1"/>
    <property type="molecule type" value="Genomic_DNA"/>
</dbReference>
<dbReference type="Pfam" id="PF02344">
    <property type="entry name" value="Myc-LZ"/>
    <property type="match status" value="1"/>
</dbReference>
<keyword evidence="1" id="KW-0597">Phosphoprotein</keyword>
<feature type="compositionally biased region" description="Pro residues" evidence="5">
    <location>
        <begin position="152"/>
        <end position="166"/>
    </location>
</feature>
<proteinExistence type="predicted"/>
<evidence type="ECO:0000259" key="6">
    <source>
        <dbReference type="PROSITE" id="PS50888"/>
    </source>
</evidence>
<name>A0A7L2QHK5_9PASS</name>
<evidence type="ECO:0000256" key="2">
    <source>
        <dbReference type="ARBA" id="ARBA00023125"/>
    </source>
</evidence>
<keyword evidence="2" id="KW-0238">DNA-binding</keyword>
<dbReference type="Proteomes" id="UP000574191">
    <property type="component" value="Unassembled WGS sequence"/>
</dbReference>
<reference evidence="7 8" key="1">
    <citation type="submission" date="2019-09" db="EMBL/GenBank/DDBJ databases">
        <title>Bird 10,000 Genomes (B10K) Project - Family phase.</title>
        <authorList>
            <person name="Zhang G."/>
        </authorList>
    </citation>
    <scope>NUCLEOTIDE SEQUENCE [LARGE SCALE GENOMIC DNA]</scope>
    <source>
        <strain evidence="7">B10K-DU-002-83</strain>
    </source>
</reference>
<dbReference type="Gene3D" id="4.10.280.10">
    <property type="entry name" value="Helix-loop-helix DNA-binding domain"/>
    <property type="match status" value="1"/>
</dbReference>
<dbReference type="PANTHER" id="PTHR45851">
    <property type="entry name" value="MYC PROTO-ONCOGENE"/>
    <property type="match status" value="1"/>
</dbReference>
<gene>
    <name evidence="7" type="primary">Myc</name>
    <name evidence="7" type="ORF">HYPCIN_R04605</name>
</gene>
<feature type="region of interest" description="Disordered" evidence="5">
    <location>
        <begin position="143"/>
        <end position="168"/>
    </location>
</feature>
<feature type="region of interest" description="Disordered" evidence="5">
    <location>
        <begin position="289"/>
        <end position="313"/>
    </location>
</feature>
<evidence type="ECO:0000256" key="3">
    <source>
        <dbReference type="ARBA" id="ARBA00023159"/>
    </source>
</evidence>
<comment type="caution">
    <text evidence="7">The sequence shown here is derived from an EMBL/GenBank/DDBJ whole genome shotgun (WGS) entry which is preliminary data.</text>
</comment>
<dbReference type="PROSITE" id="PS50888">
    <property type="entry name" value="BHLH"/>
    <property type="match status" value="1"/>
</dbReference>
<organism evidence="7 8">
    <name type="scientific">Hypocryptadius cinnamomeus</name>
    <dbReference type="NCBI Taxonomy" id="589841"/>
    <lineage>
        <taxon>Eukaryota</taxon>
        <taxon>Metazoa</taxon>
        <taxon>Chordata</taxon>
        <taxon>Craniata</taxon>
        <taxon>Vertebrata</taxon>
        <taxon>Euteleostomi</taxon>
        <taxon>Archelosauria</taxon>
        <taxon>Archosauria</taxon>
        <taxon>Dinosauria</taxon>
        <taxon>Saurischia</taxon>
        <taxon>Theropoda</taxon>
        <taxon>Coelurosauria</taxon>
        <taxon>Aves</taxon>
        <taxon>Neognathae</taxon>
        <taxon>Neoaves</taxon>
        <taxon>Telluraves</taxon>
        <taxon>Australaves</taxon>
        <taxon>Passeriformes</taxon>
        <taxon>Sylvioidea</taxon>
        <taxon>Zosteropidae</taxon>
        <taxon>Hypocryptadius</taxon>
    </lineage>
</organism>
<dbReference type="InterPro" id="IPR036638">
    <property type="entry name" value="HLH_DNA-bd_sf"/>
</dbReference>
<keyword evidence="4" id="KW-0175">Coiled coil</keyword>
<dbReference type="PIRSF" id="PIRSF001705">
    <property type="entry name" value="Myc_protein"/>
    <property type="match status" value="1"/>
</dbReference>
<feature type="region of interest" description="Disordered" evidence="5">
    <location>
        <begin position="204"/>
        <end position="233"/>
    </location>
</feature>
<feature type="domain" description="BHLH" evidence="6">
    <location>
        <begin position="373"/>
        <end position="425"/>
    </location>
</feature>
<feature type="compositionally biased region" description="Polar residues" evidence="5">
    <location>
        <begin position="356"/>
        <end position="366"/>
    </location>
</feature>
<dbReference type="PRINTS" id="PR00044">
    <property type="entry name" value="LEUZIPPRMYC"/>
</dbReference>
<dbReference type="GO" id="GO:0003677">
    <property type="term" value="F:DNA binding"/>
    <property type="evidence" value="ECO:0007669"/>
    <property type="project" value="UniProtKB-KW"/>
</dbReference>
<feature type="region of interest" description="Disordered" evidence="5">
    <location>
        <begin position="356"/>
        <end position="377"/>
    </location>
</feature>
<evidence type="ECO:0000313" key="7">
    <source>
        <dbReference type="EMBL" id="NXR96338.1"/>
    </source>
</evidence>